<dbReference type="InterPro" id="IPR011991">
    <property type="entry name" value="ArsR-like_HTH"/>
</dbReference>
<feature type="domain" description="HTH arsR-type" evidence="1">
    <location>
        <begin position="1"/>
        <end position="101"/>
    </location>
</feature>
<dbReference type="PANTHER" id="PTHR38600:SF1">
    <property type="entry name" value="TRANSCRIPTIONAL REGULATORY PROTEIN"/>
    <property type="match status" value="1"/>
</dbReference>
<dbReference type="PROSITE" id="PS50987">
    <property type="entry name" value="HTH_ARSR_2"/>
    <property type="match status" value="1"/>
</dbReference>
<dbReference type="PATRIC" id="fig|429727.3.peg.2090"/>
<protein>
    <submittedName>
        <fullName evidence="2">Transcriptional regulator</fullName>
    </submittedName>
</protein>
<dbReference type="InterPro" id="IPR001845">
    <property type="entry name" value="HTH_ArsR_DNA-bd_dom"/>
</dbReference>
<keyword evidence="3" id="KW-1185">Reference proteome</keyword>
<accession>A0A0F5FMT6</accession>
<sequence>MADELDLVFRALADPTRRRIVERLAERDGQSLFELCAAAVAQGQLAMTRQAISQHLDVLEKAGLVQIAWSGRTKLHRLNLDPLRRAEASWIDPLLQKDIER</sequence>
<dbReference type="InterPro" id="IPR036388">
    <property type="entry name" value="WH-like_DNA-bd_sf"/>
</dbReference>
<evidence type="ECO:0000313" key="2">
    <source>
        <dbReference type="EMBL" id="KKB10123.1"/>
    </source>
</evidence>
<dbReference type="Proteomes" id="UP000033649">
    <property type="component" value="Unassembled WGS sequence"/>
</dbReference>
<dbReference type="STRING" id="429727.VE26_10160"/>
<dbReference type="AlphaFoldDB" id="A0A0F5FMT6"/>
<name>A0A0F5FMT6_9HYPH</name>
<dbReference type="Gene3D" id="1.10.10.10">
    <property type="entry name" value="Winged helix-like DNA-binding domain superfamily/Winged helix DNA-binding domain"/>
    <property type="match status" value="1"/>
</dbReference>
<dbReference type="Pfam" id="PF12840">
    <property type="entry name" value="HTH_20"/>
    <property type="match status" value="1"/>
</dbReference>
<evidence type="ECO:0000313" key="3">
    <source>
        <dbReference type="Proteomes" id="UP000033649"/>
    </source>
</evidence>
<proteinExistence type="predicted"/>
<gene>
    <name evidence="2" type="ORF">VE26_10160</name>
</gene>
<dbReference type="SUPFAM" id="SSF46785">
    <property type="entry name" value="Winged helix' DNA-binding domain"/>
    <property type="match status" value="1"/>
</dbReference>
<dbReference type="OrthoDB" id="9815653at2"/>
<evidence type="ECO:0000259" key="1">
    <source>
        <dbReference type="PROSITE" id="PS50987"/>
    </source>
</evidence>
<organism evidence="2 3">
    <name type="scientific">Devosia chinhatensis</name>
    <dbReference type="NCBI Taxonomy" id="429727"/>
    <lineage>
        <taxon>Bacteria</taxon>
        <taxon>Pseudomonadati</taxon>
        <taxon>Pseudomonadota</taxon>
        <taxon>Alphaproteobacteria</taxon>
        <taxon>Hyphomicrobiales</taxon>
        <taxon>Devosiaceae</taxon>
        <taxon>Devosia</taxon>
    </lineage>
</organism>
<dbReference type="PANTHER" id="PTHR38600">
    <property type="entry name" value="TRANSCRIPTIONAL REGULATORY PROTEIN"/>
    <property type="match status" value="1"/>
</dbReference>
<dbReference type="NCBIfam" id="NF033788">
    <property type="entry name" value="HTH_metalloreg"/>
    <property type="match status" value="1"/>
</dbReference>
<comment type="caution">
    <text evidence="2">The sequence shown here is derived from an EMBL/GenBank/DDBJ whole genome shotgun (WGS) entry which is preliminary data.</text>
</comment>
<dbReference type="EMBL" id="JZEY01000054">
    <property type="protein sequence ID" value="KKB10123.1"/>
    <property type="molecule type" value="Genomic_DNA"/>
</dbReference>
<dbReference type="GO" id="GO:0003700">
    <property type="term" value="F:DNA-binding transcription factor activity"/>
    <property type="evidence" value="ECO:0007669"/>
    <property type="project" value="InterPro"/>
</dbReference>
<dbReference type="CDD" id="cd00090">
    <property type="entry name" value="HTH_ARSR"/>
    <property type="match status" value="1"/>
</dbReference>
<dbReference type="InterPro" id="IPR036390">
    <property type="entry name" value="WH_DNA-bd_sf"/>
</dbReference>
<reference evidence="2 3" key="1">
    <citation type="submission" date="2015-03" db="EMBL/GenBank/DDBJ databases">
        <authorList>
            <person name="Hassan Y."/>
            <person name="Lepp D."/>
            <person name="Li X.-Z."/>
            <person name="Zhou T."/>
        </authorList>
    </citation>
    <scope>NUCLEOTIDE SEQUENCE [LARGE SCALE GENOMIC DNA]</scope>
    <source>
        <strain evidence="2 3">IPL18</strain>
    </source>
</reference>
<dbReference type="SMART" id="SM00418">
    <property type="entry name" value="HTH_ARSR"/>
    <property type="match status" value="1"/>
</dbReference>